<evidence type="ECO:0000313" key="2">
    <source>
        <dbReference type="Proteomes" id="UP000031572"/>
    </source>
</evidence>
<sequence length="329" mass="35810">MKPVLLTVEQTAEKIASGMVLSLAADEALLARLPKGNWIAGTIPYFLGEDGGVETKDKIFVTELSAANASNVAICTYTLDTIKDVARDAPENGFTVLIVPAMTPIHEEFANHGRDYEDMFMKPIIGWISGVHLSDLDKVKPKVMNGVTGRLADADAVALHVTLPAGKVAVVQILNLFKQGTGDVITFPKTGFNQTTCMVNGAERVFADYIAENQLDLKLPLVADYHGAQINTSFQGVDAATRQVNFYAPVFPGIEYRHAAPIGDYAREFEKLAKEAHVDVQFSCNCILNYLYGELNGRKIGGVGGPFTFGEIAYQLLNQTMVYLEVQSE</sequence>
<dbReference type="AlphaFoldDB" id="A0A0C1YTF5"/>
<proteinExistence type="predicted"/>
<name>A0A0C1YTF5_9BURK</name>
<keyword evidence="2" id="KW-1185">Reference proteome</keyword>
<comment type="caution">
    <text evidence="1">The sequence shown here is derived from an EMBL/GenBank/DDBJ whole genome shotgun (WGS) entry which is preliminary data.</text>
</comment>
<dbReference type="STRING" id="709839.TSA66_23350"/>
<organism evidence="1 2">
    <name type="scientific">Noviherbaspirillum autotrophicum</name>
    <dbReference type="NCBI Taxonomy" id="709839"/>
    <lineage>
        <taxon>Bacteria</taxon>
        <taxon>Pseudomonadati</taxon>
        <taxon>Pseudomonadota</taxon>
        <taxon>Betaproteobacteria</taxon>
        <taxon>Burkholderiales</taxon>
        <taxon>Oxalobacteraceae</taxon>
        <taxon>Noviherbaspirillum</taxon>
    </lineage>
</organism>
<dbReference type="OrthoDB" id="5622143at2"/>
<evidence type="ECO:0000313" key="1">
    <source>
        <dbReference type="EMBL" id="KIF83947.1"/>
    </source>
</evidence>
<gene>
    <name evidence="1" type="ORF">TSA66_23350</name>
</gene>
<dbReference type="Proteomes" id="UP000031572">
    <property type="component" value="Unassembled WGS sequence"/>
</dbReference>
<dbReference type="EMBL" id="JWJG01000028">
    <property type="protein sequence ID" value="KIF83947.1"/>
    <property type="molecule type" value="Genomic_DNA"/>
</dbReference>
<reference evidence="1 2" key="1">
    <citation type="submission" date="2014-12" db="EMBL/GenBank/DDBJ databases">
        <title>Denitrispirillum autotrophicum gen. nov., sp. nov., Denitrifying, Facultatively Autotrophic Bacteria Isolated from Rice Paddy Soil.</title>
        <authorList>
            <person name="Ishii S."/>
            <person name="Ashida N."/>
            <person name="Ohno H."/>
            <person name="Otsuka S."/>
            <person name="Yokota A."/>
            <person name="Senoo K."/>
        </authorList>
    </citation>
    <scope>NUCLEOTIDE SEQUENCE [LARGE SCALE GENOMIC DNA]</scope>
    <source>
        <strain evidence="1 2">TSA66</strain>
    </source>
</reference>
<dbReference type="Pfam" id="PF22396">
    <property type="entry name" value="DUF6976"/>
    <property type="match status" value="1"/>
</dbReference>
<dbReference type="InterPro" id="IPR054249">
    <property type="entry name" value="DUF6976"/>
</dbReference>
<accession>A0A0C1YTF5</accession>
<protein>
    <submittedName>
        <fullName evidence="1">Uncharacterized protein</fullName>
    </submittedName>
</protein>